<evidence type="ECO:0000313" key="2">
    <source>
        <dbReference type="EMBL" id="PRD16955.1"/>
    </source>
</evidence>
<comment type="caution">
    <text evidence="2">The sequence shown here is derived from an EMBL/GenBank/DDBJ whole genome shotgun (WGS) entry which is preliminary data.</text>
</comment>
<dbReference type="PANTHER" id="PTHR34180">
    <property type="entry name" value="PEPTIDASE C45"/>
    <property type="match status" value="1"/>
</dbReference>
<evidence type="ECO:0000313" key="3">
    <source>
        <dbReference type="Proteomes" id="UP000239181"/>
    </source>
</evidence>
<evidence type="ECO:0000259" key="1">
    <source>
        <dbReference type="Pfam" id="PF03417"/>
    </source>
</evidence>
<dbReference type="InterPro" id="IPR047801">
    <property type="entry name" value="Peptidase_C45"/>
</dbReference>
<dbReference type="Gene3D" id="3.60.60.10">
    <property type="entry name" value="Penicillin V Acylase, Chain A"/>
    <property type="match status" value="1"/>
</dbReference>
<dbReference type="InterPro" id="IPR047794">
    <property type="entry name" value="C45_proenzyme-like"/>
</dbReference>
<dbReference type="NCBIfam" id="NF040521">
    <property type="entry name" value="C45_proenzyme"/>
    <property type="match status" value="1"/>
</dbReference>
<protein>
    <submittedName>
        <fullName evidence="2">Acyl-CoA--6-aminopenicillanic acid acyl-transferase</fullName>
    </submittedName>
</protein>
<accession>A0A2S9IGN8</accession>
<keyword evidence="2" id="KW-0808">Transferase</keyword>
<dbReference type="AlphaFoldDB" id="A0A2S9IGN8"/>
<dbReference type="OrthoDB" id="6793339at2"/>
<dbReference type="RefSeq" id="WP_105591538.1">
    <property type="nucleotide sequence ID" value="NZ_PDET01000002.1"/>
</dbReference>
<dbReference type="InterPro" id="IPR005079">
    <property type="entry name" value="Peptidase_C45_hydrolase"/>
</dbReference>
<feature type="domain" description="Peptidase C45 hydrolase" evidence="1">
    <location>
        <begin position="107"/>
        <end position="323"/>
    </location>
</feature>
<keyword evidence="3" id="KW-1185">Reference proteome</keyword>
<gene>
    <name evidence="2" type="ORF">CQW29_04660</name>
</gene>
<name>A0A2S9IGN8_9GAMM</name>
<dbReference type="Proteomes" id="UP000239181">
    <property type="component" value="Unassembled WGS sequence"/>
</dbReference>
<sequence length="341" mass="37319">MKHITLSGDNYQIGYQLGELGSDAYLREVRATALWSHTTALENSDRLQAMQQQVQQHFPLLWQELRGLADGLQAPLDEVFAWNCRGDLLPSTSDGCTTVTGFTDAGEALIAHNEDGFPQLREHCGIVTVRPQQGLAFTSFFYPGSICGHTVAVNERGLVNTVNNIRASERPLGLPRQILARAALDAATIDEAVAILTSQPRGGAFHHSLAQCGDARIVSVEATGTVQHVQINSRRYGHANHLIHPEMSAVAQTITGSSASRQQRLQQWLTQSEEQPLNPAQALTILNDNQHADLPILRLDPADPDEENTLATAIFVIGASQVNWTLFTDDRQHACLSDQQP</sequence>
<proteinExistence type="predicted"/>
<organism evidence="2 3">
    <name type="scientific">Pantoea coffeiphila</name>
    <dbReference type="NCBI Taxonomy" id="1465635"/>
    <lineage>
        <taxon>Bacteria</taxon>
        <taxon>Pseudomonadati</taxon>
        <taxon>Pseudomonadota</taxon>
        <taxon>Gammaproteobacteria</taxon>
        <taxon>Enterobacterales</taxon>
        <taxon>Erwiniaceae</taxon>
        <taxon>Pantoea</taxon>
    </lineage>
</organism>
<dbReference type="EMBL" id="PDET01000002">
    <property type="protein sequence ID" value="PRD16955.1"/>
    <property type="molecule type" value="Genomic_DNA"/>
</dbReference>
<dbReference type="Pfam" id="PF03417">
    <property type="entry name" value="AAT"/>
    <property type="match status" value="1"/>
</dbReference>
<dbReference type="GO" id="GO:0016740">
    <property type="term" value="F:transferase activity"/>
    <property type="evidence" value="ECO:0007669"/>
    <property type="project" value="UniProtKB-KW"/>
</dbReference>
<dbReference type="PANTHER" id="PTHR34180:SF1">
    <property type="entry name" value="BETA-ALANYL-DOPAMINE_CARCININE HYDROLASE"/>
    <property type="match status" value="1"/>
</dbReference>
<reference evidence="2 3" key="1">
    <citation type="submission" date="2017-10" db="EMBL/GenBank/DDBJ databases">
        <title>Draft genome of two endophytic bacteria isolated from 'guarana' Paullinia cupana (Mart.) Ducke.</title>
        <authorList>
            <person name="Siqueira K.A."/>
            <person name="Liotti R.G."/>
            <person name="Mendes T.A."/>
            <person name="Soares M.A."/>
        </authorList>
    </citation>
    <scope>NUCLEOTIDE SEQUENCE [LARGE SCALE GENOMIC DNA]</scope>
    <source>
        <strain evidence="2 3">342</strain>
    </source>
</reference>